<dbReference type="Proteomes" id="UP001321760">
    <property type="component" value="Unassembled WGS sequence"/>
</dbReference>
<evidence type="ECO:0000313" key="3">
    <source>
        <dbReference type="Proteomes" id="UP001321760"/>
    </source>
</evidence>
<evidence type="ECO:0000256" key="1">
    <source>
        <dbReference type="SAM" id="SignalP"/>
    </source>
</evidence>
<organism evidence="2 3">
    <name type="scientific">Podospora aff. communis PSN243</name>
    <dbReference type="NCBI Taxonomy" id="3040156"/>
    <lineage>
        <taxon>Eukaryota</taxon>
        <taxon>Fungi</taxon>
        <taxon>Dikarya</taxon>
        <taxon>Ascomycota</taxon>
        <taxon>Pezizomycotina</taxon>
        <taxon>Sordariomycetes</taxon>
        <taxon>Sordariomycetidae</taxon>
        <taxon>Sordariales</taxon>
        <taxon>Podosporaceae</taxon>
        <taxon>Podospora</taxon>
    </lineage>
</organism>
<gene>
    <name evidence="2" type="ORF">QBC34DRAFT_439754</name>
</gene>
<keyword evidence="1" id="KW-0732">Signal</keyword>
<reference evidence="2" key="2">
    <citation type="submission" date="2023-05" db="EMBL/GenBank/DDBJ databases">
        <authorList>
            <consortium name="Lawrence Berkeley National Laboratory"/>
            <person name="Steindorff A."/>
            <person name="Hensen N."/>
            <person name="Bonometti L."/>
            <person name="Westerberg I."/>
            <person name="Brannstrom I.O."/>
            <person name="Guillou S."/>
            <person name="Cros-Aarteil S."/>
            <person name="Calhoun S."/>
            <person name="Haridas S."/>
            <person name="Kuo A."/>
            <person name="Mondo S."/>
            <person name="Pangilinan J."/>
            <person name="Riley R."/>
            <person name="Labutti K."/>
            <person name="Andreopoulos B."/>
            <person name="Lipzen A."/>
            <person name="Chen C."/>
            <person name="Yanf M."/>
            <person name="Daum C."/>
            <person name="Ng V."/>
            <person name="Clum A."/>
            <person name="Ohm R."/>
            <person name="Martin F."/>
            <person name="Silar P."/>
            <person name="Natvig D."/>
            <person name="Lalanne C."/>
            <person name="Gautier V."/>
            <person name="Ament-Velasquez S.L."/>
            <person name="Kruys A."/>
            <person name="Hutchinson M.I."/>
            <person name="Powell A.J."/>
            <person name="Barry K."/>
            <person name="Miller A.N."/>
            <person name="Grigoriev I.V."/>
            <person name="Debuchy R."/>
            <person name="Gladieux P."/>
            <person name="Thoren M.H."/>
            <person name="Johannesson H."/>
        </authorList>
    </citation>
    <scope>NUCLEOTIDE SEQUENCE</scope>
    <source>
        <strain evidence="2">PSN243</strain>
    </source>
</reference>
<sequence length="96" mass="10108">MHAHAVVALFTSILAVASAAPAAEAEANPVPVLEARLTQWKASGGCRSDWRNRCYDTCRSEAPSKGCRGSVASSIDSGACSLADRLQLRSHCKCTC</sequence>
<comment type="caution">
    <text evidence="2">The sequence shown here is derived from an EMBL/GenBank/DDBJ whole genome shotgun (WGS) entry which is preliminary data.</text>
</comment>
<name>A0AAV9GH56_9PEZI</name>
<keyword evidence="3" id="KW-1185">Reference proteome</keyword>
<proteinExistence type="predicted"/>
<reference evidence="2" key="1">
    <citation type="journal article" date="2023" name="Mol. Phylogenet. Evol.">
        <title>Genome-scale phylogeny and comparative genomics of the fungal order Sordariales.</title>
        <authorList>
            <person name="Hensen N."/>
            <person name="Bonometti L."/>
            <person name="Westerberg I."/>
            <person name="Brannstrom I.O."/>
            <person name="Guillou S."/>
            <person name="Cros-Aarteil S."/>
            <person name="Calhoun S."/>
            <person name="Haridas S."/>
            <person name="Kuo A."/>
            <person name="Mondo S."/>
            <person name="Pangilinan J."/>
            <person name="Riley R."/>
            <person name="LaButti K."/>
            <person name="Andreopoulos B."/>
            <person name="Lipzen A."/>
            <person name="Chen C."/>
            <person name="Yan M."/>
            <person name="Daum C."/>
            <person name="Ng V."/>
            <person name="Clum A."/>
            <person name="Steindorff A."/>
            <person name="Ohm R.A."/>
            <person name="Martin F."/>
            <person name="Silar P."/>
            <person name="Natvig D.O."/>
            <person name="Lalanne C."/>
            <person name="Gautier V."/>
            <person name="Ament-Velasquez S.L."/>
            <person name="Kruys A."/>
            <person name="Hutchinson M.I."/>
            <person name="Powell A.J."/>
            <person name="Barry K."/>
            <person name="Miller A.N."/>
            <person name="Grigoriev I.V."/>
            <person name="Debuchy R."/>
            <person name="Gladieux P."/>
            <person name="Hiltunen Thoren M."/>
            <person name="Johannesson H."/>
        </authorList>
    </citation>
    <scope>NUCLEOTIDE SEQUENCE</scope>
    <source>
        <strain evidence="2">PSN243</strain>
    </source>
</reference>
<dbReference type="AlphaFoldDB" id="A0AAV9GH56"/>
<feature type="signal peptide" evidence="1">
    <location>
        <begin position="1"/>
        <end position="19"/>
    </location>
</feature>
<protein>
    <submittedName>
        <fullName evidence="2">Uncharacterized protein</fullName>
    </submittedName>
</protein>
<evidence type="ECO:0000313" key="2">
    <source>
        <dbReference type="EMBL" id="KAK4447805.1"/>
    </source>
</evidence>
<feature type="chain" id="PRO_5043440580" evidence="1">
    <location>
        <begin position="20"/>
        <end position="96"/>
    </location>
</feature>
<dbReference type="EMBL" id="MU865947">
    <property type="protein sequence ID" value="KAK4447805.1"/>
    <property type="molecule type" value="Genomic_DNA"/>
</dbReference>
<accession>A0AAV9GH56</accession>